<evidence type="ECO:0000313" key="2">
    <source>
        <dbReference type="EMBL" id="CAA9529536.1"/>
    </source>
</evidence>
<gene>
    <name evidence="2" type="ORF">AVDCRST_MAG73-802</name>
</gene>
<organism evidence="2">
    <name type="scientific">uncultured Thermomicrobiales bacterium</name>
    <dbReference type="NCBI Taxonomy" id="1645740"/>
    <lineage>
        <taxon>Bacteria</taxon>
        <taxon>Pseudomonadati</taxon>
        <taxon>Thermomicrobiota</taxon>
        <taxon>Thermomicrobia</taxon>
        <taxon>Thermomicrobiales</taxon>
        <taxon>environmental samples</taxon>
    </lineage>
</organism>
<reference evidence="2" key="1">
    <citation type="submission" date="2020-02" db="EMBL/GenBank/DDBJ databases">
        <authorList>
            <person name="Meier V. D."/>
        </authorList>
    </citation>
    <scope>NUCLEOTIDE SEQUENCE</scope>
    <source>
        <strain evidence="2">AVDCRST_MAG73</strain>
    </source>
</reference>
<evidence type="ECO:0008006" key="3">
    <source>
        <dbReference type="Google" id="ProtNLM"/>
    </source>
</evidence>
<evidence type="ECO:0000256" key="1">
    <source>
        <dbReference type="SAM" id="MobiDB-lite"/>
    </source>
</evidence>
<proteinExistence type="predicted"/>
<dbReference type="EMBL" id="CADCWE010000046">
    <property type="protein sequence ID" value="CAA9529536.1"/>
    <property type="molecule type" value="Genomic_DNA"/>
</dbReference>
<name>A0A6J4TSA4_9BACT</name>
<sequence>MPIGWDFSELDGGATDWAPPPAADPWQALDPWHDDPAPIPETGFWTWVEVDASTVYPVLWTRWLTEEDERVCPECGPLDGAVWEDGGGPSPPLHVGCRCRRAPAFTEWRTRSATAWELRWVDG</sequence>
<feature type="region of interest" description="Disordered" evidence="1">
    <location>
        <begin position="1"/>
        <end position="23"/>
    </location>
</feature>
<accession>A0A6J4TSA4</accession>
<dbReference type="AlphaFoldDB" id="A0A6J4TSA4"/>
<protein>
    <recommendedName>
        <fullName evidence="3">Phage head morphogenesis domain-containing protein</fullName>
    </recommendedName>
</protein>